<evidence type="ECO:0000313" key="2">
    <source>
        <dbReference type="Proteomes" id="UP000078541"/>
    </source>
</evidence>
<keyword evidence="2" id="KW-1185">Reference proteome</keyword>
<accession>A0A195FY33</accession>
<reference evidence="1 2" key="1">
    <citation type="submission" date="2016-03" db="EMBL/GenBank/DDBJ databases">
        <title>Trachymyrmex septentrionalis WGS genome.</title>
        <authorList>
            <person name="Nygaard S."/>
            <person name="Hu H."/>
            <person name="Boomsma J."/>
            <person name="Zhang G."/>
        </authorList>
    </citation>
    <scope>NUCLEOTIDE SEQUENCE [LARGE SCALE GENOMIC DNA]</scope>
    <source>
        <strain evidence="1">Tsep2-gDNA-1</strain>
        <tissue evidence="1">Whole body</tissue>
    </source>
</reference>
<dbReference type="EMBL" id="KQ981169">
    <property type="protein sequence ID" value="KYN45346.1"/>
    <property type="molecule type" value="Genomic_DNA"/>
</dbReference>
<dbReference type="Proteomes" id="UP000078541">
    <property type="component" value="Unassembled WGS sequence"/>
</dbReference>
<organism evidence="1 2">
    <name type="scientific">Trachymyrmex septentrionalis</name>
    <dbReference type="NCBI Taxonomy" id="34720"/>
    <lineage>
        <taxon>Eukaryota</taxon>
        <taxon>Metazoa</taxon>
        <taxon>Ecdysozoa</taxon>
        <taxon>Arthropoda</taxon>
        <taxon>Hexapoda</taxon>
        <taxon>Insecta</taxon>
        <taxon>Pterygota</taxon>
        <taxon>Neoptera</taxon>
        <taxon>Endopterygota</taxon>
        <taxon>Hymenoptera</taxon>
        <taxon>Apocrita</taxon>
        <taxon>Aculeata</taxon>
        <taxon>Formicoidea</taxon>
        <taxon>Formicidae</taxon>
        <taxon>Myrmicinae</taxon>
        <taxon>Trachymyrmex</taxon>
    </lineage>
</organism>
<evidence type="ECO:0000313" key="1">
    <source>
        <dbReference type="EMBL" id="KYN45346.1"/>
    </source>
</evidence>
<gene>
    <name evidence="1" type="ORF">ALC56_00192</name>
</gene>
<protein>
    <submittedName>
        <fullName evidence="1">Uncharacterized protein</fullName>
    </submittedName>
</protein>
<proteinExistence type="predicted"/>
<name>A0A195FY33_9HYME</name>
<sequence>MYYTYLQYNFKIRHLIIGGITSQIIATSDIGRLLVLYSLQFWTLCDPVSESTTITASAKCLRSSNTDSSFALLMKVVAIPVRPERPVRPILCTKNYKTNDSETGTPPIAKQQRISGQSVCLKLLGPSFLMNGISISCSRQNSMIGKTNTNVLPLPVEAIPIMSRPDNLCIFTHLYYLH</sequence>
<dbReference type="AlphaFoldDB" id="A0A195FY33"/>